<dbReference type="InterPro" id="IPR027417">
    <property type="entry name" value="P-loop_NTPase"/>
</dbReference>
<accession>A0A074ZQL8</accession>
<evidence type="ECO:0000313" key="4">
    <source>
        <dbReference type="Proteomes" id="UP000054324"/>
    </source>
</evidence>
<dbReference type="PANTHER" id="PTHR24073">
    <property type="entry name" value="DRAB5-RELATED"/>
    <property type="match status" value="1"/>
</dbReference>
<dbReference type="Proteomes" id="UP000054324">
    <property type="component" value="Unassembled WGS sequence"/>
</dbReference>
<dbReference type="EMBL" id="KL596706">
    <property type="protein sequence ID" value="KER28117.1"/>
    <property type="molecule type" value="Genomic_DNA"/>
</dbReference>
<dbReference type="Gene3D" id="3.40.50.300">
    <property type="entry name" value="P-loop containing nucleotide triphosphate hydrolases"/>
    <property type="match status" value="1"/>
</dbReference>
<dbReference type="PROSITE" id="PS51419">
    <property type="entry name" value="RAB"/>
    <property type="match status" value="1"/>
</dbReference>
<keyword evidence="4" id="KW-1185">Reference proteome</keyword>
<dbReference type="RefSeq" id="XP_009168097.1">
    <property type="nucleotide sequence ID" value="XM_009169833.1"/>
</dbReference>
<name>A0A074ZQL8_OPIVI</name>
<keyword evidence="2" id="KW-0342">GTP-binding</keyword>
<dbReference type="GeneID" id="20319138"/>
<dbReference type="STRING" id="6198.A0A074ZQL8"/>
<dbReference type="Pfam" id="PF08477">
    <property type="entry name" value="Roc"/>
    <property type="match status" value="1"/>
</dbReference>
<proteinExistence type="predicted"/>
<dbReference type="KEGG" id="ovi:T265_04956"/>
<organism evidence="3 4">
    <name type="scientific">Opisthorchis viverrini</name>
    <name type="common">Southeast Asian liver fluke</name>
    <dbReference type="NCBI Taxonomy" id="6198"/>
    <lineage>
        <taxon>Eukaryota</taxon>
        <taxon>Metazoa</taxon>
        <taxon>Spiralia</taxon>
        <taxon>Lophotrochozoa</taxon>
        <taxon>Platyhelminthes</taxon>
        <taxon>Trematoda</taxon>
        <taxon>Digenea</taxon>
        <taxon>Opisthorchiida</taxon>
        <taxon>Opisthorchiata</taxon>
        <taxon>Opisthorchiidae</taxon>
        <taxon>Opisthorchis</taxon>
    </lineage>
</organism>
<sequence>MGFELERCKVVLVGDSGVGKSSLLHLLCHQQPLLNPSYTVGCSLEVKIHQFRPQSNEERPFFIELWDVGGCNAHANARSVFYQGAHGLILVYDCTNSKSQVNLRKWLSEVLQKTPNGSMEAVNTHTSTVGGGKAPSLFNYWSQSDFTSGLRFRTLEGRMDDGSLKQLDTPSGLFPVLVIGTKADLLDSVSRQQLSKRADMSPSYRTVPPSSLSSSFECVGRMSEDCTVPRSGSILSRSASNDSLRHTNPTSSVYINLGASASFSSGSRLLKAPADKGSTKFSDDHGFPEIILPLMWTVSGSSSRKAAMTSAAEFAGNGFHTSLPSYCLTASGSLPPFTWLCEKSPSRKSFDWHTQYVANPAQPMQCDQFIYGGIADPVFPPDSDNAPKTSMVKH</sequence>
<dbReference type="SUPFAM" id="SSF52540">
    <property type="entry name" value="P-loop containing nucleoside triphosphate hydrolases"/>
    <property type="match status" value="1"/>
</dbReference>
<reference evidence="3 4" key="1">
    <citation type="submission" date="2013-11" db="EMBL/GenBank/DDBJ databases">
        <title>Opisthorchis viverrini - life in the bile duct.</title>
        <authorList>
            <person name="Young N.D."/>
            <person name="Nagarajan N."/>
            <person name="Lin S.J."/>
            <person name="Korhonen P.K."/>
            <person name="Jex A.R."/>
            <person name="Hall R.S."/>
            <person name="Safavi-Hemami H."/>
            <person name="Kaewkong W."/>
            <person name="Bertrand D."/>
            <person name="Gao S."/>
            <person name="Seet Q."/>
            <person name="Wongkham S."/>
            <person name="Teh B.T."/>
            <person name="Wongkham C."/>
            <person name="Intapan P.M."/>
            <person name="Maleewong W."/>
            <person name="Yang X."/>
            <person name="Hu M."/>
            <person name="Wang Z."/>
            <person name="Hofmann A."/>
            <person name="Sternberg P.W."/>
            <person name="Tan P."/>
            <person name="Wang J."/>
            <person name="Gasser R.B."/>
        </authorList>
    </citation>
    <scope>NUCLEOTIDE SEQUENCE [LARGE SCALE GENOMIC DNA]</scope>
</reference>
<keyword evidence="1" id="KW-0547">Nucleotide-binding</keyword>
<evidence type="ECO:0008006" key="5">
    <source>
        <dbReference type="Google" id="ProtNLM"/>
    </source>
</evidence>
<evidence type="ECO:0000313" key="3">
    <source>
        <dbReference type="EMBL" id="KER28117.1"/>
    </source>
</evidence>
<gene>
    <name evidence="3" type="ORF">T265_04956</name>
</gene>
<evidence type="ECO:0000256" key="2">
    <source>
        <dbReference type="ARBA" id="ARBA00023134"/>
    </source>
</evidence>
<dbReference type="SMART" id="SM00175">
    <property type="entry name" value="RAB"/>
    <property type="match status" value="1"/>
</dbReference>
<dbReference type="GO" id="GO:0005525">
    <property type="term" value="F:GTP binding"/>
    <property type="evidence" value="ECO:0007669"/>
    <property type="project" value="UniProtKB-KW"/>
</dbReference>
<dbReference type="CTD" id="20319138"/>
<dbReference type="PRINTS" id="PR00449">
    <property type="entry name" value="RASTRNSFRMNG"/>
</dbReference>
<evidence type="ECO:0000256" key="1">
    <source>
        <dbReference type="ARBA" id="ARBA00022741"/>
    </source>
</evidence>
<protein>
    <recommendedName>
        <fullName evidence="5">Ras family protein</fullName>
    </recommendedName>
</protein>
<dbReference type="AlphaFoldDB" id="A0A074ZQL8"/>
<dbReference type="OrthoDB" id="5914890at2759"/>